<reference evidence="2" key="1">
    <citation type="submission" date="2019-04" db="EMBL/GenBank/DDBJ databases">
        <title>Sequencing of skin fungus with MAO and IRED activity.</title>
        <authorList>
            <person name="Marsaioli A.J."/>
            <person name="Bonatto J.M.C."/>
            <person name="Reis Junior O."/>
        </authorList>
    </citation>
    <scope>NUCLEOTIDE SEQUENCE</scope>
    <source>
        <strain evidence="2">28M1</strain>
    </source>
</reference>
<dbReference type="AlphaFoldDB" id="A0A9P4WL20"/>
<comment type="caution">
    <text evidence="2">The sequence shown here is derived from an EMBL/GenBank/DDBJ whole genome shotgun (WGS) entry which is preliminary data.</text>
</comment>
<name>A0A9P4WL20_9PLEO</name>
<sequence>MAGDAGRRQWPRDYGEPYNSLPRPRGGSAFPTKPDAQGWWVGGEWIEAPPERPSTYDRGSRASPVIIEDDDASDCYEMPPPVACISHAGRGAGAFDFNDGGQDVPWAMRAQHGRTYEAIGRSRAIESIHLIANVQPRSFTDSADDELLLYLAGRSISRGFLVEIDQFFCSHPEIANCPEGRDTIRQLNSLSPLDAYRYFLRGYTRPARYVDGLIKSEYFSLPAGYAYQPLSRKVDPELDDFFEGFEYRWDIIGRIDLAVRGAIQALARGQPVNSGWRRLVCYAVWGNPADAYKWYEYQLQEEYLPHRYLPEHVVLGHLPKLAGEAAAQPSSLNTSRRHMKVRYTMARANDEGIDVLDVLMTEFKAALVRKGFRRVDIDELYARGKERLEHERRDPRGVDIVDLIMDEVPAQRPARRSHVNTGQYTHHVPNGFRHNAISSRRPRRKRANKAKAKNVPPALRKQAAELQSAKANLERAYAHEQNVQNLSSQCIGVTFNLPEVIASRARAERRYVNCLIRYLRDSNEMSAVEARQLQGSFTKHKMEKAGVNNCAYLLGMHPSELS</sequence>
<feature type="region of interest" description="Disordered" evidence="1">
    <location>
        <begin position="412"/>
        <end position="458"/>
    </location>
</feature>
<evidence type="ECO:0000313" key="3">
    <source>
        <dbReference type="Proteomes" id="UP000758155"/>
    </source>
</evidence>
<feature type="region of interest" description="Disordered" evidence="1">
    <location>
        <begin position="41"/>
        <end position="60"/>
    </location>
</feature>
<feature type="compositionally biased region" description="Basic residues" evidence="1">
    <location>
        <begin position="440"/>
        <end position="452"/>
    </location>
</feature>
<keyword evidence="3" id="KW-1185">Reference proteome</keyword>
<dbReference type="Proteomes" id="UP000758155">
    <property type="component" value="Unassembled WGS sequence"/>
</dbReference>
<proteinExistence type="predicted"/>
<evidence type="ECO:0000256" key="1">
    <source>
        <dbReference type="SAM" id="MobiDB-lite"/>
    </source>
</evidence>
<accession>A0A9P4WL20</accession>
<gene>
    <name evidence="2" type="ORF">E8E12_006774</name>
</gene>
<protein>
    <submittedName>
        <fullName evidence="2">Uncharacterized protein</fullName>
    </submittedName>
</protein>
<dbReference type="EMBL" id="SWKV01000059">
    <property type="protein sequence ID" value="KAF3035343.1"/>
    <property type="molecule type" value="Genomic_DNA"/>
</dbReference>
<feature type="region of interest" description="Disordered" evidence="1">
    <location>
        <begin position="1"/>
        <end position="36"/>
    </location>
</feature>
<dbReference type="OrthoDB" id="3882589at2759"/>
<organism evidence="2 3">
    <name type="scientific">Didymella heteroderae</name>
    <dbReference type="NCBI Taxonomy" id="1769908"/>
    <lineage>
        <taxon>Eukaryota</taxon>
        <taxon>Fungi</taxon>
        <taxon>Dikarya</taxon>
        <taxon>Ascomycota</taxon>
        <taxon>Pezizomycotina</taxon>
        <taxon>Dothideomycetes</taxon>
        <taxon>Pleosporomycetidae</taxon>
        <taxon>Pleosporales</taxon>
        <taxon>Pleosporineae</taxon>
        <taxon>Didymellaceae</taxon>
        <taxon>Didymella</taxon>
    </lineage>
</organism>
<evidence type="ECO:0000313" key="2">
    <source>
        <dbReference type="EMBL" id="KAF3035343.1"/>
    </source>
</evidence>
<feature type="compositionally biased region" description="Basic and acidic residues" evidence="1">
    <location>
        <begin position="1"/>
        <end position="15"/>
    </location>
</feature>